<dbReference type="Proteomes" id="UP001154015">
    <property type="component" value="Unassembled WGS sequence"/>
</dbReference>
<keyword evidence="3" id="KW-1185">Reference proteome</keyword>
<proteinExistence type="predicted"/>
<evidence type="ECO:0000256" key="1">
    <source>
        <dbReference type="SAM" id="MobiDB-lite"/>
    </source>
</evidence>
<reference evidence="2" key="1">
    <citation type="submission" date="2022-03" db="EMBL/GenBank/DDBJ databases">
        <authorList>
            <person name="Leyn A S."/>
        </authorList>
    </citation>
    <scope>NUCLEOTIDE SEQUENCE</scope>
    <source>
        <strain evidence="2">Streptomyces globisporus 4-3</strain>
    </source>
</reference>
<organism evidence="2 3">
    <name type="scientific">Streptomyces globisporus</name>
    <dbReference type="NCBI Taxonomy" id="1908"/>
    <lineage>
        <taxon>Bacteria</taxon>
        <taxon>Bacillati</taxon>
        <taxon>Actinomycetota</taxon>
        <taxon>Actinomycetes</taxon>
        <taxon>Kitasatosporales</taxon>
        <taxon>Streptomycetaceae</taxon>
        <taxon>Streptomyces</taxon>
    </lineage>
</organism>
<sequence>MARFRAGDGSTTRFTTTTRPPGRPLESGRACAPRRRGGGL</sequence>
<name>A0ABN8V167_STRGL</name>
<protein>
    <submittedName>
        <fullName evidence="2">Uncharacterized protein</fullName>
    </submittedName>
</protein>
<feature type="region of interest" description="Disordered" evidence="1">
    <location>
        <begin position="1"/>
        <end position="40"/>
    </location>
</feature>
<dbReference type="EMBL" id="CAKXYP010000008">
    <property type="protein sequence ID" value="CAH9416173.1"/>
    <property type="molecule type" value="Genomic_DNA"/>
</dbReference>
<gene>
    <name evidence="2" type="ORF">SGL43_03196</name>
</gene>
<evidence type="ECO:0000313" key="2">
    <source>
        <dbReference type="EMBL" id="CAH9416173.1"/>
    </source>
</evidence>
<feature type="compositionally biased region" description="Low complexity" evidence="1">
    <location>
        <begin position="11"/>
        <end position="20"/>
    </location>
</feature>
<accession>A0ABN8V167</accession>
<comment type="caution">
    <text evidence="2">The sequence shown here is derived from an EMBL/GenBank/DDBJ whole genome shotgun (WGS) entry which is preliminary data.</text>
</comment>
<evidence type="ECO:0000313" key="3">
    <source>
        <dbReference type="Proteomes" id="UP001154015"/>
    </source>
</evidence>